<dbReference type="PANTHER" id="PTHR21338:SF0">
    <property type="entry name" value="LARGE RIBOSOMAL SUBUNIT PROTEIN ML41"/>
    <property type="match status" value="1"/>
</dbReference>
<keyword evidence="6" id="KW-0687">Ribonucleoprotein</keyword>
<accession>A0A2V3II68</accession>
<evidence type="ECO:0000256" key="2">
    <source>
        <dbReference type="ARBA" id="ARBA00010152"/>
    </source>
</evidence>
<evidence type="ECO:0000256" key="5">
    <source>
        <dbReference type="ARBA" id="ARBA00023128"/>
    </source>
</evidence>
<organism evidence="7 8">
    <name type="scientific">Gracilariopsis chorda</name>
    <dbReference type="NCBI Taxonomy" id="448386"/>
    <lineage>
        <taxon>Eukaryota</taxon>
        <taxon>Rhodophyta</taxon>
        <taxon>Florideophyceae</taxon>
        <taxon>Rhodymeniophycidae</taxon>
        <taxon>Gracilariales</taxon>
        <taxon>Gracilariaceae</taxon>
        <taxon>Gracilariopsis</taxon>
    </lineage>
</organism>
<keyword evidence="8" id="KW-1185">Reference proteome</keyword>
<dbReference type="EMBL" id="NBIV01000196">
    <property type="protein sequence ID" value="PXF41777.1"/>
    <property type="molecule type" value="Genomic_DNA"/>
</dbReference>
<keyword evidence="4 7" id="KW-0689">Ribosomal protein</keyword>
<keyword evidence="3" id="KW-0809">Transit peptide</keyword>
<evidence type="ECO:0000256" key="1">
    <source>
        <dbReference type="ARBA" id="ARBA00004173"/>
    </source>
</evidence>
<dbReference type="GO" id="GO:0005762">
    <property type="term" value="C:mitochondrial large ribosomal subunit"/>
    <property type="evidence" value="ECO:0007669"/>
    <property type="project" value="InterPro"/>
</dbReference>
<comment type="subcellular location">
    <subcellularLocation>
        <location evidence="1">Mitochondrion</location>
    </subcellularLocation>
</comment>
<evidence type="ECO:0000256" key="6">
    <source>
        <dbReference type="ARBA" id="ARBA00023274"/>
    </source>
</evidence>
<proteinExistence type="inferred from homology"/>
<dbReference type="GO" id="GO:0003735">
    <property type="term" value="F:structural constituent of ribosome"/>
    <property type="evidence" value="ECO:0007669"/>
    <property type="project" value="InterPro"/>
</dbReference>
<dbReference type="Proteomes" id="UP000247409">
    <property type="component" value="Unassembled WGS sequence"/>
</dbReference>
<evidence type="ECO:0000313" key="8">
    <source>
        <dbReference type="Proteomes" id="UP000247409"/>
    </source>
</evidence>
<evidence type="ECO:0000313" key="7">
    <source>
        <dbReference type="EMBL" id="PXF41777.1"/>
    </source>
</evidence>
<dbReference type="GO" id="GO:0006412">
    <property type="term" value="P:translation"/>
    <property type="evidence" value="ECO:0007669"/>
    <property type="project" value="TreeGrafter"/>
</dbReference>
<keyword evidence="5" id="KW-0496">Mitochondrion</keyword>
<protein>
    <submittedName>
        <fullName evidence="7">39S ribosomal protein L41-A, mitochondrial</fullName>
    </submittedName>
</protein>
<evidence type="ECO:0000256" key="4">
    <source>
        <dbReference type="ARBA" id="ARBA00022980"/>
    </source>
</evidence>
<reference evidence="7 8" key="1">
    <citation type="journal article" date="2018" name="Mol. Biol. Evol.">
        <title>Analysis of the draft genome of the red seaweed Gracilariopsis chorda provides insights into genome size evolution in Rhodophyta.</title>
        <authorList>
            <person name="Lee J."/>
            <person name="Yang E.C."/>
            <person name="Graf L."/>
            <person name="Yang J.H."/>
            <person name="Qiu H."/>
            <person name="Zel Zion U."/>
            <person name="Chan C.X."/>
            <person name="Stephens T.G."/>
            <person name="Weber A.P.M."/>
            <person name="Boo G.H."/>
            <person name="Boo S.M."/>
            <person name="Kim K.M."/>
            <person name="Shin Y."/>
            <person name="Jung M."/>
            <person name="Lee S.J."/>
            <person name="Yim H.S."/>
            <person name="Lee J.H."/>
            <person name="Bhattacharya D."/>
            <person name="Yoon H.S."/>
        </authorList>
    </citation>
    <scope>NUCLEOTIDE SEQUENCE [LARGE SCALE GENOMIC DNA]</scope>
    <source>
        <strain evidence="7 8">SKKU-2015</strain>
        <tissue evidence="7">Whole body</tissue>
    </source>
</reference>
<dbReference type="STRING" id="448386.A0A2V3II68"/>
<dbReference type="InterPro" id="IPR019189">
    <property type="entry name" value="Ribosomal_mL41"/>
</dbReference>
<name>A0A2V3II68_9FLOR</name>
<comment type="caution">
    <text evidence="7">The sequence shown here is derived from an EMBL/GenBank/DDBJ whole genome shotgun (WGS) entry which is preliminary data.</text>
</comment>
<dbReference type="PANTHER" id="PTHR21338">
    <property type="entry name" value="MITOCHONDRIAL RIBOSOMAL PROTEIN L41"/>
    <property type="match status" value="1"/>
</dbReference>
<evidence type="ECO:0000256" key="3">
    <source>
        <dbReference type="ARBA" id="ARBA00022946"/>
    </source>
</evidence>
<dbReference type="AlphaFoldDB" id="A0A2V3II68"/>
<gene>
    <name evidence="7" type="ORF">BWQ96_08498</name>
</gene>
<comment type="similarity">
    <text evidence="2">Belongs to the mitochondrion-specific ribosomal protein mL41 family.</text>
</comment>
<dbReference type="Pfam" id="PF09809">
    <property type="entry name" value="MRP-L27"/>
    <property type="match status" value="1"/>
</dbReference>
<sequence>MGRFVRAKGGLARKGNASLHPKHGPRFFYKGYGAKSMGRHTRKGAYVVKYDTKVPIYMVPDLEGCELKPYVSYRTPLVKIPPPPVIKWYVCLFRMFVCCGWDASFPE</sequence>
<dbReference type="OrthoDB" id="408933at2759"/>